<dbReference type="Proteomes" id="UP001147700">
    <property type="component" value="Unassembled WGS sequence"/>
</dbReference>
<feature type="compositionally biased region" description="Low complexity" evidence="1">
    <location>
        <begin position="120"/>
        <end position="134"/>
    </location>
</feature>
<feature type="region of interest" description="Disordered" evidence="1">
    <location>
        <begin position="209"/>
        <end position="291"/>
    </location>
</feature>
<reference evidence="3" key="1">
    <citation type="submission" date="2022-10" db="EMBL/GenBank/DDBJ databases">
        <title>The WGS of Solirubrobacter sp. CPCC 204708.</title>
        <authorList>
            <person name="Jiang Z."/>
        </authorList>
    </citation>
    <scope>NUCLEOTIDE SEQUENCE</scope>
    <source>
        <strain evidence="3">CPCC 204708</strain>
    </source>
</reference>
<dbReference type="InterPro" id="IPR038610">
    <property type="entry name" value="FliK-like_C_sf"/>
</dbReference>
<keyword evidence="3" id="KW-0969">Cilium</keyword>
<dbReference type="RefSeq" id="WP_202954544.1">
    <property type="nucleotide sequence ID" value="NZ_JAPCID010000029.1"/>
</dbReference>
<gene>
    <name evidence="3" type="ORF">OJ962_19800</name>
</gene>
<proteinExistence type="predicted"/>
<keyword evidence="3" id="KW-0282">Flagellum</keyword>
<sequence>MTTDRPSAARTAALPPRSSATGPQSAPPADAFSALLGAAAPRTDDAPRSSAPRPRRDDAQRPQRADDAKPKAKPADEPKPEAATEVAEEPTEPTPRPQTTPDIFALQLASPLPATPAPAAPTGGAPLPGTATPAVEGESAPAIPAFPSLNLLGGAPAPVAPAAPVAAEPLTGEAAAAVAPGTPGGIPLPFLAGLTPVADTEVPNVELPAAPAVELPTETLDAPQPDVAVALPSNAGGGEQAGSDTPSQPNPQTPTPATQATKPADAPAPAAPTTAAQPVAQPAPVAPATPMPNAAGLQRAIPLYRAPESAAQLIQIAADRGITHAKLNLKPVELGGIEVRLQTTPQGVTAQLVADSADAAKLLTQAADDLRRDLESRDVNLLSLDVTTQQDYQQQQAGSKQADIFGDQLPGNVRNVRMGLQDDPALTESPAPADTSLVLPNGVLVDVLA</sequence>
<name>A0ABT4RMJ9_9ACTN</name>
<evidence type="ECO:0000313" key="4">
    <source>
        <dbReference type="Proteomes" id="UP001147700"/>
    </source>
</evidence>
<evidence type="ECO:0000313" key="3">
    <source>
        <dbReference type="EMBL" id="MDA0139756.1"/>
    </source>
</evidence>
<feature type="compositionally biased region" description="Low complexity" evidence="1">
    <location>
        <begin position="255"/>
        <end position="283"/>
    </location>
</feature>
<dbReference type="EMBL" id="JAPCID010000029">
    <property type="protein sequence ID" value="MDA0139756.1"/>
    <property type="molecule type" value="Genomic_DNA"/>
</dbReference>
<comment type="caution">
    <text evidence="3">The sequence shown here is derived from an EMBL/GenBank/DDBJ whole genome shotgun (WGS) entry which is preliminary data.</text>
</comment>
<evidence type="ECO:0000259" key="2">
    <source>
        <dbReference type="Pfam" id="PF02120"/>
    </source>
</evidence>
<organism evidence="3 4">
    <name type="scientific">Solirubrobacter deserti</name>
    <dbReference type="NCBI Taxonomy" id="2282478"/>
    <lineage>
        <taxon>Bacteria</taxon>
        <taxon>Bacillati</taxon>
        <taxon>Actinomycetota</taxon>
        <taxon>Thermoleophilia</taxon>
        <taxon>Solirubrobacterales</taxon>
        <taxon>Solirubrobacteraceae</taxon>
        <taxon>Solirubrobacter</taxon>
    </lineage>
</organism>
<keyword evidence="3" id="KW-0966">Cell projection</keyword>
<protein>
    <submittedName>
        <fullName evidence="3">Flagellar hook-length control protein FliK</fullName>
    </submittedName>
</protein>
<feature type="region of interest" description="Disordered" evidence="1">
    <location>
        <begin position="1"/>
        <end position="161"/>
    </location>
</feature>
<accession>A0ABT4RMJ9</accession>
<feature type="domain" description="Flagellar hook-length control protein-like C-terminal" evidence="2">
    <location>
        <begin position="316"/>
        <end position="395"/>
    </location>
</feature>
<feature type="compositionally biased region" description="Low complexity" evidence="1">
    <location>
        <begin position="29"/>
        <end position="40"/>
    </location>
</feature>
<dbReference type="CDD" id="cd17470">
    <property type="entry name" value="T3SS_Flik_C"/>
    <property type="match status" value="1"/>
</dbReference>
<dbReference type="Gene3D" id="3.30.750.140">
    <property type="match status" value="1"/>
</dbReference>
<keyword evidence="4" id="KW-1185">Reference proteome</keyword>
<dbReference type="Pfam" id="PF02120">
    <property type="entry name" value="Flg_hook"/>
    <property type="match status" value="1"/>
</dbReference>
<evidence type="ECO:0000256" key="1">
    <source>
        <dbReference type="SAM" id="MobiDB-lite"/>
    </source>
</evidence>
<feature type="compositionally biased region" description="Basic and acidic residues" evidence="1">
    <location>
        <begin position="54"/>
        <end position="82"/>
    </location>
</feature>
<dbReference type="InterPro" id="IPR021136">
    <property type="entry name" value="Flagellar_hook_control-like_C"/>
</dbReference>